<evidence type="ECO:0000313" key="8">
    <source>
        <dbReference type="EMBL" id="KAH0445983.1"/>
    </source>
</evidence>
<protein>
    <recommendedName>
        <fullName evidence="6">Noroxomaritidine/norcraugsodine reductase</fullName>
    </recommendedName>
</protein>
<keyword evidence="1" id="KW-0560">Oxidoreductase</keyword>
<dbReference type="EMBL" id="JAGFBR010000292">
    <property type="protein sequence ID" value="KAH0445983.1"/>
    <property type="molecule type" value="Genomic_DNA"/>
</dbReference>
<dbReference type="Pfam" id="PF13561">
    <property type="entry name" value="adh_short_C2"/>
    <property type="match status" value="1"/>
</dbReference>
<dbReference type="Proteomes" id="UP000775213">
    <property type="component" value="Unassembled WGS sequence"/>
</dbReference>
<reference evidence="8 9" key="1">
    <citation type="journal article" date="2021" name="Hortic Res">
        <title>Chromosome-scale assembly of the Dendrobium chrysotoxum genome enhances the understanding of orchid evolution.</title>
        <authorList>
            <person name="Zhang Y."/>
            <person name="Zhang G.Q."/>
            <person name="Zhang D."/>
            <person name="Liu X.D."/>
            <person name="Xu X.Y."/>
            <person name="Sun W.H."/>
            <person name="Yu X."/>
            <person name="Zhu X."/>
            <person name="Wang Z.W."/>
            <person name="Zhao X."/>
            <person name="Zhong W.Y."/>
            <person name="Chen H."/>
            <person name="Yin W.L."/>
            <person name="Huang T."/>
            <person name="Niu S.C."/>
            <person name="Liu Z.J."/>
        </authorList>
    </citation>
    <scope>NUCLEOTIDE SEQUENCE [LARGE SCALE GENOMIC DNA]</scope>
    <source>
        <strain evidence="8">Lindl</strain>
    </source>
</reference>
<dbReference type="PRINTS" id="PR00081">
    <property type="entry name" value="GDHRDH"/>
</dbReference>
<evidence type="ECO:0000256" key="3">
    <source>
        <dbReference type="ARBA" id="ARBA00050958"/>
    </source>
</evidence>
<gene>
    <name evidence="8" type="ORF">IEQ34_025182</name>
</gene>
<dbReference type="FunFam" id="3.40.50.720:FF:000084">
    <property type="entry name" value="Short-chain dehydrogenase reductase"/>
    <property type="match status" value="1"/>
</dbReference>
<dbReference type="PANTHER" id="PTHR42760:SF5">
    <property type="entry name" value="2-DEHYDRO-3-DEOXY-D-GLUCONATE 5-DEHYDROGENASE"/>
    <property type="match status" value="1"/>
</dbReference>
<name>A0AAV7FR16_DENCH</name>
<dbReference type="SUPFAM" id="SSF51735">
    <property type="entry name" value="NAD(P)-binding Rossmann-fold domains"/>
    <property type="match status" value="1"/>
</dbReference>
<evidence type="ECO:0000259" key="7">
    <source>
        <dbReference type="SMART" id="SM00822"/>
    </source>
</evidence>
<comment type="caution">
    <text evidence="8">The sequence shown here is derived from an EMBL/GenBank/DDBJ whole genome shotgun (WGS) entry which is preliminary data.</text>
</comment>
<evidence type="ECO:0000256" key="1">
    <source>
        <dbReference type="ARBA" id="ARBA00023002"/>
    </source>
</evidence>
<dbReference type="InterPro" id="IPR020904">
    <property type="entry name" value="Sc_DH/Rdtase_CS"/>
</dbReference>
<keyword evidence="9" id="KW-1185">Reference proteome</keyword>
<comment type="function">
    <text evidence="5">In the Amaryllidaceae alkaloids biosynthesic pathway, catalyzes the conversion of noroxomaritidine to oxomaritidine, a precursor of haemanthamine- and crinamine-type alkaloids, promising anticancer agents. Can also, to some extent, catalyze the condensation of 3,4-dihydroxybenzaldehyde (3,4-DHBA) and tyramine to produce norbelladine, and of isovanillin and tyramine to produce 4'-O-methylnorbelladine.</text>
</comment>
<dbReference type="SMART" id="SM00822">
    <property type="entry name" value="PKS_KR"/>
    <property type="match status" value="1"/>
</dbReference>
<dbReference type="GO" id="GO:0016616">
    <property type="term" value="F:oxidoreductase activity, acting on the CH-OH group of donors, NAD or NADP as acceptor"/>
    <property type="evidence" value="ECO:0007669"/>
    <property type="project" value="TreeGrafter"/>
</dbReference>
<dbReference type="InterPro" id="IPR036291">
    <property type="entry name" value="NAD(P)-bd_dom_sf"/>
</dbReference>
<dbReference type="InterPro" id="IPR002347">
    <property type="entry name" value="SDR_fam"/>
</dbReference>
<accession>A0AAV7FR16</accession>
<feature type="domain" description="Ketoreductase" evidence="7">
    <location>
        <begin position="26"/>
        <end position="220"/>
    </location>
</feature>
<dbReference type="PANTHER" id="PTHR42760">
    <property type="entry name" value="SHORT-CHAIN DEHYDROGENASES/REDUCTASES FAMILY MEMBER"/>
    <property type="match status" value="1"/>
</dbReference>
<proteinExistence type="inferred from homology"/>
<comment type="catalytic activity">
    <reaction evidence="3">
        <text>(10bS,4aR)-noroxomaritidine + NADPH + H(+) = (10bS,4aR)-oxomaritidine + NADP(+)</text>
        <dbReference type="Rhea" id="RHEA:63200"/>
        <dbReference type="ChEBI" id="CHEBI:15378"/>
        <dbReference type="ChEBI" id="CHEBI:57783"/>
        <dbReference type="ChEBI" id="CHEBI:58349"/>
        <dbReference type="ChEBI" id="CHEBI:133996"/>
        <dbReference type="ChEBI" id="CHEBI:146209"/>
    </reaction>
    <physiologicalReaction direction="left-to-right" evidence="3">
        <dbReference type="Rhea" id="RHEA:63201"/>
    </physiologicalReaction>
</comment>
<dbReference type="AlphaFoldDB" id="A0AAV7FR16"/>
<sequence length="261" mass="27742">MVQPSENTLGATPSIAAPSLFSLEGKNVLITGATRGIGASCALALAQSGARCCLVVRPGHGHSSEEHPALQPLKHTSARHAIVETDLSDMSQVSTTFDRALGVMDGKIDVLVNCGGIQRRHPAVDFPLSDWQEVIDVNLNSVFVLCQAAGRHMVPRRQGKIINFCSLLSEQGGLTVPAYAASKAAVANITRSLSNEWSKHNVNVNGITPDPTRLRQISERIPAGRWGSPQDFAGPVVFLASEASKYVSGEVLVVDGGWMGR</sequence>
<comment type="catalytic activity">
    <reaction evidence="4">
        <text>(10bR,4aS)-noroxomaritidine + NADPH + H(+) = (10bR,4aS)-oxomaritidine + NADP(+)</text>
        <dbReference type="Rhea" id="RHEA:63196"/>
        <dbReference type="ChEBI" id="CHEBI:15378"/>
        <dbReference type="ChEBI" id="CHEBI:57783"/>
        <dbReference type="ChEBI" id="CHEBI:58349"/>
        <dbReference type="ChEBI" id="CHEBI:133995"/>
        <dbReference type="ChEBI" id="CHEBI:146208"/>
    </reaction>
    <physiologicalReaction direction="left-to-right" evidence="4">
        <dbReference type="Rhea" id="RHEA:63197"/>
    </physiologicalReaction>
</comment>
<dbReference type="PROSITE" id="PS00061">
    <property type="entry name" value="ADH_SHORT"/>
    <property type="match status" value="1"/>
</dbReference>
<evidence type="ECO:0000313" key="9">
    <source>
        <dbReference type="Proteomes" id="UP000775213"/>
    </source>
</evidence>
<evidence type="ECO:0000256" key="2">
    <source>
        <dbReference type="ARBA" id="ARBA00025714"/>
    </source>
</evidence>
<dbReference type="InterPro" id="IPR057326">
    <property type="entry name" value="KR_dom"/>
</dbReference>
<dbReference type="Gene3D" id="3.40.50.720">
    <property type="entry name" value="NAD(P)-binding Rossmann-like Domain"/>
    <property type="match status" value="1"/>
</dbReference>
<dbReference type="PRINTS" id="PR00080">
    <property type="entry name" value="SDRFAMILY"/>
</dbReference>
<evidence type="ECO:0000256" key="6">
    <source>
        <dbReference type="ARBA" id="ARBA00069361"/>
    </source>
</evidence>
<evidence type="ECO:0000256" key="5">
    <source>
        <dbReference type="ARBA" id="ARBA00055943"/>
    </source>
</evidence>
<comment type="similarity">
    <text evidence="2">Belongs to the short-chain dehydrogenases/reductases (SDR) family. SDR65C subfamily.</text>
</comment>
<evidence type="ECO:0000256" key="4">
    <source>
        <dbReference type="ARBA" id="ARBA00052456"/>
    </source>
</evidence>
<organism evidence="8 9">
    <name type="scientific">Dendrobium chrysotoxum</name>
    <name type="common">Orchid</name>
    <dbReference type="NCBI Taxonomy" id="161865"/>
    <lineage>
        <taxon>Eukaryota</taxon>
        <taxon>Viridiplantae</taxon>
        <taxon>Streptophyta</taxon>
        <taxon>Embryophyta</taxon>
        <taxon>Tracheophyta</taxon>
        <taxon>Spermatophyta</taxon>
        <taxon>Magnoliopsida</taxon>
        <taxon>Liliopsida</taxon>
        <taxon>Asparagales</taxon>
        <taxon>Orchidaceae</taxon>
        <taxon>Epidendroideae</taxon>
        <taxon>Malaxideae</taxon>
        <taxon>Dendrobiinae</taxon>
        <taxon>Dendrobium</taxon>
    </lineage>
</organism>